<dbReference type="InterPro" id="IPR040151">
    <property type="entry name" value="Gfd2/YDR514C-like"/>
</dbReference>
<name>A0A4R8RFF9_COLTR</name>
<dbReference type="PANTHER" id="PTHR28083:SF1">
    <property type="entry name" value="GOOD FOR FULL DBP5 ACTIVITY PROTEIN 2"/>
    <property type="match status" value="1"/>
</dbReference>
<evidence type="ECO:0000256" key="1">
    <source>
        <dbReference type="SAM" id="MobiDB-lite"/>
    </source>
</evidence>
<gene>
    <name evidence="3" type="ORF">CTRI78_v005232</name>
</gene>
<accession>A0A4R8RFF9</accession>
<reference evidence="3 4" key="1">
    <citation type="submission" date="2018-12" db="EMBL/GenBank/DDBJ databases">
        <title>Genome sequence and assembly of Colletotrichum trifolii.</title>
        <authorList>
            <person name="Gan P."/>
            <person name="Shirasu K."/>
        </authorList>
    </citation>
    <scope>NUCLEOTIDE SEQUENCE [LARGE SCALE GENOMIC DNA]</scope>
    <source>
        <strain evidence="3 4">543-2</strain>
    </source>
</reference>
<evidence type="ECO:0000313" key="4">
    <source>
        <dbReference type="Proteomes" id="UP000295703"/>
    </source>
</evidence>
<organism evidence="3 4">
    <name type="scientific">Colletotrichum trifolii</name>
    <dbReference type="NCBI Taxonomy" id="5466"/>
    <lineage>
        <taxon>Eukaryota</taxon>
        <taxon>Fungi</taxon>
        <taxon>Dikarya</taxon>
        <taxon>Ascomycota</taxon>
        <taxon>Pezizomycotina</taxon>
        <taxon>Sordariomycetes</taxon>
        <taxon>Hypocreomycetidae</taxon>
        <taxon>Glomerellales</taxon>
        <taxon>Glomerellaceae</taxon>
        <taxon>Colletotrichum</taxon>
        <taxon>Colletotrichum orbiculare species complex</taxon>
    </lineage>
</organism>
<dbReference type="Proteomes" id="UP000295703">
    <property type="component" value="Unassembled WGS sequence"/>
</dbReference>
<sequence>MDSSPDISESACQVAKWKPIVGLSILQNALSFSPESPSCYADAVLVSIHFFNNAHYGRKRTSVTDNAQAGLAILDTRHVNPETPAEKLVSAYNFVAGSETYFWKAKSRFLFGKTTVLNDTQELRQHIQDCIPKDRNIIIVGHGIGYQKTCLTKIGFDFESDGIVACLDPNRIAEQILEYKAGPFKRLLETLNIPISKLRAAGNDAHYIMQAVLILASIDCDKTEHPEKWHLLMSAARLPLPTESPFEAETLAEFEAAIAEKKERNRKLQRAREPTPPIDGEEYDMCAVGEVQKTVEKSAESENSEPEKPSLVFGWIRTMVHR</sequence>
<dbReference type="InterPro" id="IPR048519">
    <property type="entry name" value="Gfd2/YDR514C-like_C"/>
</dbReference>
<dbReference type="PANTHER" id="PTHR28083">
    <property type="entry name" value="GOOD FOR FULL DBP5 ACTIVITY PROTEIN 2"/>
    <property type="match status" value="1"/>
</dbReference>
<dbReference type="Pfam" id="PF21762">
    <property type="entry name" value="DEDDh_C"/>
    <property type="match status" value="1"/>
</dbReference>
<comment type="caution">
    <text evidence="3">The sequence shown here is derived from an EMBL/GenBank/DDBJ whole genome shotgun (WGS) entry which is preliminary data.</text>
</comment>
<proteinExistence type="predicted"/>
<dbReference type="EMBL" id="RYZW01000042">
    <property type="protein sequence ID" value="TDZ58643.1"/>
    <property type="molecule type" value="Genomic_DNA"/>
</dbReference>
<dbReference type="AlphaFoldDB" id="A0A4R8RFF9"/>
<feature type="region of interest" description="Disordered" evidence="1">
    <location>
        <begin position="263"/>
        <end position="285"/>
    </location>
</feature>
<keyword evidence="4" id="KW-1185">Reference proteome</keyword>
<protein>
    <recommendedName>
        <fullName evidence="2">Gfd2/YDR514C-like C-terminal domain-containing protein</fullName>
    </recommendedName>
</protein>
<feature type="domain" description="Gfd2/YDR514C-like C-terminal" evidence="2">
    <location>
        <begin position="99"/>
        <end position="213"/>
    </location>
</feature>
<evidence type="ECO:0000259" key="2">
    <source>
        <dbReference type="Pfam" id="PF21762"/>
    </source>
</evidence>
<evidence type="ECO:0000313" key="3">
    <source>
        <dbReference type="EMBL" id="TDZ58643.1"/>
    </source>
</evidence>